<dbReference type="RefSeq" id="WP_166331547.1">
    <property type="nucleotide sequence ID" value="NZ_CP049933.1"/>
</dbReference>
<keyword evidence="3" id="KW-1185">Reference proteome</keyword>
<proteinExistence type="predicted"/>
<reference evidence="2 3" key="1">
    <citation type="submission" date="2020-03" db="EMBL/GenBank/DDBJ databases">
        <title>Leucobacter sp. nov., isolated from beetles.</title>
        <authorList>
            <person name="Hyun D.-W."/>
            <person name="Bae J.-W."/>
        </authorList>
    </citation>
    <scope>NUCLEOTIDE SEQUENCE [LARGE SCALE GENOMIC DNA]</scope>
    <source>
        <strain evidence="2 3">HDW9A</strain>
    </source>
</reference>
<keyword evidence="1" id="KW-0472">Membrane</keyword>
<evidence type="ECO:0000313" key="2">
    <source>
        <dbReference type="EMBL" id="QIM19304.1"/>
    </source>
</evidence>
<dbReference type="EMBL" id="CP049933">
    <property type="protein sequence ID" value="QIM19304.1"/>
    <property type="molecule type" value="Genomic_DNA"/>
</dbReference>
<name>A0ABX6K2F0_9MICO</name>
<feature type="transmembrane region" description="Helical" evidence="1">
    <location>
        <begin position="32"/>
        <end position="52"/>
    </location>
</feature>
<evidence type="ECO:0000313" key="3">
    <source>
        <dbReference type="Proteomes" id="UP000503441"/>
    </source>
</evidence>
<accession>A0ABX6K2F0</accession>
<dbReference type="Proteomes" id="UP000503441">
    <property type="component" value="Chromosome"/>
</dbReference>
<protein>
    <submittedName>
        <fullName evidence="2">Uncharacterized protein</fullName>
    </submittedName>
</protein>
<organism evidence="2 3">
    <name type="scientific">Leucobacter coleopterorum</name>
    <dbReference type="NCBI Taxonomy" id="2714933"/>
    <lineage>
        <taxon>Bacteria</taxon>
        <taxon>Bacillati</taxon>
        <taxon>Actinomycetota</taxon>
        <taxon>Actinomycetes</taxon>
        <taxon>Micrococcales</taxon>
        <taxon>Microbacteriaceae</taxon>
        <taxon>Leucobacter</taxon>
    </lineage>
</organism>
<keyword evidence="1" id="KW-0812">Transmembrane</keyword>
<evidence type="ECO:0000256" key="1">
    <source>
        <dbReference type="SAM" id="Phobius"/>
    </source>
</evidence>
<sequence>MSLSPRQLATVVFVGVCMLAAAAVCLFAPLRFAILAVLFAVGGCVLVILVFLRKVLSSIYQLRDAINNGEVALQLSAKSPADVTERLDRIERHMPERITARVIFELAQRDPQLLDPAGSDSSER</sequence>
<gene>
    <name evidence="2" type="ORF">G7066_13325</name>
</gene>
<keyword evidence="1" id="KW-1133">Transmembrane helix</keyword>